<protein>
    <recommendedName>
        <fullName evidence="2">Integrase catalytic domain-containing protein</fullName>
    </recommendedName>
</protein>
<name>A0A6H5HEC5_9HEMI</name>
<evidence type="ECO:0000259" key="2">
    <source>
        <dbReference type="PROSITE" id="PS50994"/>
    </source>
</evidence>
<reference evidence="3 4" key="1">
    <citation type="submission" date="2020-02" db="EMBL/GenBank/DDBJ databases">
        <authorList>
            <person name="Ferguson B K."/>
        </authorList>
    </citation>
    <scope>NUCLEOTIDE SEQUENCE [LARGE SCALE GENOMIC DNA]</scope>
</reference>
<feature type="compositionally biased region" description="Polar residues" evidence="1">
    <location>
        <begin position="237"/>
        <end position="254"/>
    </location>
</feature>
<dbReference type="Pfam" id="PF18701">
    <property type="entry name" value="DUF5641"/>
    <property type="match status" value="1"/>
</dbReference>
<dbReference type="PANTHER" id="PTHR47331">
    <property type="entry name" value="PHD-TYPE DOMAIN-CONTAINING PROTEIN"/>
    <property type="match status" value="1"/>
</dbReference>
<dbReference type="Pfam" id="PF17921">
    <property type="entry name" value="Integrase_H2C2"/>
    <property type="match status" value="1"/>
</dbReference>
<dbReference type="Proteomes" id="UP000479000">
    <property type="component" value="Unassembled WGS sequence"/>
</dbReference>
<dbReference type="InterPro" id="IPR001584">
    <property type="entry name" value="Integrase_cat-core"/>
</dbReference>
<feature type="compositionally biased region" description="Low complexity" evidence="1">
    <location>
        <begin position="208"/>
        <end position="222"/>
    </location>
</feature>
<dbReference type="InterPro" id="IPR012337">
    <property type="entry name" value="RNaseH-like_sf"/>
</dbReference>
<evidence type="ECO:0000313" key="3">
    <source>
        <dbReference type="EMBL" id="CAB0014696.1"/>
    </source>
</evidence>
<dbReference type="PANTHER" id="PTHR47331:SF4">
    <property type="entry name" value="PEPTIDASE S1 DOMAIN-CONTAINING PROTEIN"/>
    <property type="match status" value="1"/>
</dbReference>
<gene>
    <name evidence="3" type="ORF">NTEN_LOCUS19108</name>
</gene>
<feature type="region of interest" description="Disordered" evidence="1">
    <location>
        <begin position="208"/>
        <end position="274"/>
    </location>
</feature>
<dbReference type="GO" id="GO:0003676">
    <property type="term" value="F:nucleic acid binding"/>
    <property type="evidence" value="ECO:0007669"/>
    <property type="project" value="InterPro"/>
</dbReference>
<dbReference type="Pfam" id="PF05380">
    <property type="entry name" value="Peptidase_A17"/>
    <property type="match status" value="1"/>
</dbReference>
<dbReference type="InterPro" id="IPR008042">
    <property type="entry name" value="Retrotrans_Pao"/>
</dbReference>
<feature type="compositionally biased region" description="Low complexity" evidence="1">
    <location>
        <begin position="255"/>
        <end position="266"/>
    </location>
</feature>
<dbReference type="PROSITE" id="PS50994">
    <property type="entry name" value="INTEGRASE"/>
    <property type="match status" value="1"/>
</dbReference>
<sequence>MIDKVDLQTLEEFFSQSKTLTGALRNLKLTDLGDYFMFASLFNRLPVSLRDKFVEDQTNFSEEIPTSEELLTFISEQLTILRARPTQNNNFKPRAQSPARSPSYWTGPKSNQVVPSRIYSAVQSSTNPISSKGCYFCGCDHLIYHCPSFKQSDSQTRSNFVNLNRICRICLSAKHTANSCPSSRKCKLCNSNHHTLLHFDDGKFGHTFQTSSSPRTTSSLNSRPASPPHDEMDRNLDSNQLFQPQSQISRPRWQSPTTTRSGSPTTELAETHVNSHSNAAKILTSRTYVDDLNGGSDDLEEALLIRNELQDLLSTARLELRKWAANHPSLLNGIPRDHLLPSMASVRLEGEEEHTMKILGLSWQPHSDSFHYILRPVENIQTKRQLASQIARLYDPLGWLMPLTVHTRNIFRNVVQNHCDWDEHLPNYAVNDWRRFAQELPELSQLHIPRFVPTENSWLVGFSDASERAYGAALYLVSFSADGNRTSLIIAKARMAPIKAMSLPKLELCGAQLLARTIAKTLPALKTISRDRIIAVCDSEIALSWITAKNPPVWKVFVGNRVADILEHVPADQWFHTQSKENPADHASRGLRPHELIQCRQWWEGPDWLKLPAEHWLIRRVSPSLTNEAMTEARSTSLQISLVSSLTCGTDTLENRFSSMKTLQSVVAFCQRYLNKLKVKRSVQQRLDLQTRCRLLVRDKFTSFDWKEQVQPLSVEELSGALSTLVLRAQAQSLSAEIADAQASRPQLRITRTLGLFVDQKGVLRVGGRLRNAHLSPTEKHPALLPSVHVLTKLLIESSHKALFHAGPLATLHHLRSQFWIVNGKNVVRRQLQNCVRCYTIRPKPFSPQMGHLPLARTQIDYPFATTGVDYAGPFPVSIAGLKKNRTLDCYLAIFVCFAVKAVHIEVVTDLSTPGFLQAFERFVSRRGPPHTVWSDNGRNFLGASNEMKRVQALLQDSTLRSSVSNGAAALGTTWKFIPPSAPFFGGLWEAAVKQAKRLLKNCLRNQIPTLETFTTICAQVEAVLNSRPLTAMSSSPDDLSVLTPAHFLIFRPMMLPASDPQLNAGRSLKDRHKFTKHVIDTFWQRWKKEYLLELQSRSKWEINEGRPARVGDIVLVINDNAPPLSWTMGRIVKIYPGSDGVTRVADLRTSSGTMSRPVRKLCPLPEDVCGASASTAGEDVSTT</sequence>
<dbReference type="InterPro" id="IPR041588">
    <property type="entry name" value="Integrase_H2C2"/>
</dbReference>
<feature type="region of interest" description="Disordered" evidence="1">
    <location>
        <begin position="85"/>
        <end position="106"/>
    </location>
</feature>
<dbReference type="AlphaFoldDB" id="A0A6H5HEC5"/>
<feature type="domain" description="Integrase catalytic" evidence="2">
    <location>
        <begin position="850"/>
        <end position="1053"/>
    </location>
</feature>
<dbReference type="OrthoDB" id="6625636at2759"/>
<dbReference type="EMBL" id="CADCXU010028206">
    <property type="protein sequence ID" value="CAB0014696.1"/>
    <property type="molecule type" value="Genomic_DNA"/>
</dbReference>
<dbReference type="Gene3D" id="3.30.420.10">
    <property type="entry name" value="Ribonuclease H-like superfamily/Ribonuclease H"/>
    <property type="match status" value="1"/>
</dbReference>
<evidence type="ECO:0000313" key="4">
    <source>
        <dbReference type="Proteomes" id="UP000479000"/>
    </source>
</evidence>
<dbReference type="InterPro" id="IPR040676">
    <property type="entry name" value="DUF5641"/>
</dbReference>
<proteinExistence type="predicted"/>
<dbReference type="InterPro" id="IPR036397">
    <property type="entry name" value="RNaseH_sf"/>
</dbReference>
<accession>A0A6H5HEC5</accession>
<organism evidence="3 4">
    <name type="scientific">Nesidiocoris tenuis</name>
    <dbReference type="NCBI Taxonomy" id="355587"/>
    <lineage>
        <taxon>Eukaryota</taxon>
        <taxon>Metazoa</taxon>
        <taxon>Ecdysozoa</taxon>
        <taxon>Arthropoda</taxon>
        <taxon>Hexapoda</taxon>
        <taxon>Insecta</taxon>
        <taxon>Pterygota</taxon>
        <taxon>Neoptera</taxon>
        <taxon>Paraneoptera</taxon>
        <taxon>Hemiptera</taxon>
        <taxon>Heteroptera</taxon>
        <taxon>Panheteroptera</taxon>
        <taxon>Cimicomorpha</taxon>
        <taxon>Miridae</taxon>
        <taxon>Dicyphina</taxon>
        <taxon>Nesidiocoris</taxon>
    </lineage>
</organism>
<dbReference type="SUPFAM" id="SSF53098">
    <property type="entry name" value="Ribonuclease H-like"/>
    <property type="match status" value="1"/>
</dbReference>
<dbReference type="GO" id="GO:0015074">
    <property type="term" value="P:DNA integration"/>
    <property type="evidence" value="ECO:0007669"/>
    <property type="project" value="InterPro"/>
</dbReference>
<evidence type="ECO:0000256" key="1">
    <source>
        <dbReference type="SAM" id="MobiDB-lite"/>
    </source>
</evidence>
<keyword evidence="4" id="KW-1185">Reference proteome</keyword>